<evidence type="ECO:0000313" key="2">
    <source>
        <dbReference type="EMBL" id="GGR07670.1"/>
    </source>
</evidence>
<dbReference type="InterPro" id="IPR029058">
    <property type="entry name" value="AB_hydrolase_fold"/>
</dbReference>
<gene>
    <name evidence="2" type="ORF">GCM10010497_06570</name>
</gene>
<accession>A0AAV4KGG9</accession>
<dbReference type="EMBL" id="BMSJ01000001">
    <property type="protein sequence ID" value="GGR07670.1"/>
    <property type="molecule type" value="Genomic_DNA"/>
</dbReference>
<sequence>MRQGKGWPPALRPPRVARVTLSHDLAGTGPSTVVLLHSGVCDRRMWDAQFSALAEAGHRVVRCDLRGFGETPIDAPHTHAEDVRDLLDHLGADRAAVVGSSFGGEVALEFAARHPERVAALALLGSGMPGMEPSAELRAWGDRERDLLIAGDLDAAVELNVDTWLGPEAGEEARALVRRAQRHIFEVQLPVPDEHGPVDPEVARDELARIQAPALVAVGAHDLPDFRAVADELTRLLPAARRLDLDWAGHLPALERPEETARLLTAFLAEALEPAAP</sequence>
<protein>
    <submittedName>
        <fullName evidence="2">Alpha/beta hydrolase</fullName>
    </submittedName>
</protein>
<dbReference type="AlphaFoldDB" id="A0AAV4KGG9"/>
<name>A0AAV4KGG9_9ACTN</name>
<evidence type="ECO:0000313" key="3">
    <source>
        <dbReference type="Proteomes" id="UP000642014"/>
    </source>
</evidence>
<dbReference type="InterPro" id="IPR000639">
    <property type="entry name" value="Epox_hydrolase-like"/>
</dbReference>
<dbReference type="InterPro" id="IPR050228">
    <property type="entry name" value="Carboxylesterase_BioH"/>
</dbReference>
<dbReference type="Gene3D" id="3.40.50.1820">
    <property type="entry name" value="alpha/beta hydrolase"/>
    <property type="match status" value="1"/>
</dbReference>
<dbReference type="PRINTS" id="PR00111">
    <property type="entry name" value="ABHYDROLASE"/>
</dbReference>
<comment type="caution">
    <text evidence="2">The sequence shown here is derived from an EMBL/GenBank/DDBJ whole genome shotgun (WGS) entry which is preliminary data.</text>
</comment>
<dbReference type="GO" id="GO:0016787">
    <property type="term" value="F:hydrolase activity"/>
    <property type="evidence" value="ECO:0007669"/>
    <property type="project" value="UniProtKB-KW"/>
</dbReference>
<dbReference type="PANTHER" id="PTHR43194:SF2">
    <property type="entry name" value="PEROXISOMAL MEMBRANE PROTEIN LPX1"/>
    <property type="match status" value="1"/>
</dbReference>
<reference evidence="2 3" key="1">
    <citation type="journal article" date="2014" name="Int. J. Syst. Evol. Microbiol.">
        <title>Complete genome sequence of Corynebacterium casei LMG S-19264T (=DSM 44701T), isolated from a smear-ripened cheese.</title>
        <authorList>
            <consortium name="US DOE Joint Genome Institute (JGI-PGF)"/>
            <person name="Walter F."/>
            <person name="Albersmeier A."/>
            <person name="Kalinowski J."/>
            <person name="Ruckert C."/>
        </authorList>
    </citation>
    <scope>NUCLEOTIDE SEQUENCE [LARGE SCALE GENOMIC DNA]</scope>
    <source>
        <strain evidence="2 3">JCM 4205</strain>
    </source>
</reference>
<dbReference type="PANTHER" id="PTHR43194">
    <property type="entry name" value="HYDROLASE ALPHA/BETA FOLD FAMILY"/>
    <property type="match status" value="1"/>
</dbReference>
<feature type="domain" description="AB hydrolase-1" evidence="1">
    <location>
        <begin position="32"/>
        <end position="174"/>
    </location>
</feature>
<dbReference type="PRINTS" id="PR00412">
    <property type="entry name" value="EPOXHYDRLASE"/>
</dbReference>
<keyword evidence="2" id="KW-0378">Hydrolase</keyword>
<dbReference type="Pfam" id="PF00561">
    <property type="entry name" value="Abhydrolase_1"/>
    <property type="match status" value="1"/>
</dbReference>
<evidence type="ECO:0000259" key="1">
    <source>
        <dbReference type="Pfam" id="PF00561"/>
    </source>
</evidence>
<proteinExistence type="predicted"/>
<organism evidence="2 3">
    <name type="scientific">Streptomyces cinereoruber</name>
    <dbReference type="NCBI Taxonomy" id="67260"/>
    <lineage>
        <taxon>Bacteria</taxon>
        <taxon>Bacillati</taxon>
        <taxon>Actinomycetota</taxon>
        <taxon>Actinomycetes</taxon>
        <taxon>Kitasatosporales</taxon>
        <taxon>Streptomycetaceae</taxon>
        <taxon>Streptomyces</taxon>
    </lineage>
</organism>
<dbReference type="Proteomes" id="UP000642014">
    <property type="component" value="Unassembled WGS sequence"/>
</dbReference>
<dbReference type="InterPro" id="IPR000073">
    <property type="entry name" value="AB_hydrolase_1"/>
</dbReference>
<dbReference type="SUPFAM" id="SSF53474">
    <property type="entry name" value="alpha/beta-Hydrolases"/>
    <property type="match status" value="1"/>
</dbReference>